<name>A0AAN7ZQK6_9COLE</name>
<dbReference type="EMBL" id="JAVRBK010000003">
    <property type="protein sequence ID" value="KAK5645891.1"/>
    <property type="molecule type" value="Genomic_DNA"/>
</dbReference>
<dbReference type="GO" id="GO:0005615">
    <property type="term" value="C:extracellular space"/>
    <property type="evidence" value="ECO:0007669"/>
    <property type="project" value="TreeGrafter"/>
</dbReference>
<dbReference type="Pfam" id="PF06585">
    <property type="entry name" value="JHBP"/>
    <property type="match status" value="1"/>
</dbReference>
<evidence type="ECO:0000313" key="1">
    <source>
        <dbReference type="EMBL" id="KAK5645891.1"/>
    </source>
</evidence>
<gene>
    <name evidence="1" type="ORF">RI129_004355</name>
</gene>
<dbReference type="PANTHER" id="PTHR11008">
    <property type="entry name" value="PROTEIN TAKEOUT-LIKE PROTEIN"/>
    <property type="match status" value="1"/>
</dbReference>
<organism evidence="1 2">
    <name type="scientific">Pyrocoelia pectoralis</name>
    <dbReference type="NCBI Taxonomy" id="417401"/>
    <lineage>
        <taxon>Eukaryota</taxon>
        <taxon>Metazoa</taxon>
        <taxon>Ecdysozoa</taxon>
        <taxon>Arthropoda</taxon>
        <taxon>Hexapoda</taxon>
        <taxon>Insecta</taxon>
        <taxon>Pterygota</taxon>
        <taxon>Neoptera</taxon>
        <taxon>Endopterygota</taxon>
        <taxon>Coleoptera</taxon>
        <taxon>Polyphaga</taxon>
        <taxon>Elateriformia</taxon>
        <taxon>Elateroidea</taxon>
        <taxon>Lampyridae</taxon>
        <taxon>Lampyrinae</taxon>
        <taxon>Pyrocoelia</taxon>
    </lineage>
</organism>
<reference evidence="1 2" key="1">
    <citation type="journal article" date="2024" name="Insects">
        <title>An Improved Chromosome-Level Genome Assembly of the Firefly Pyrocoelia pectoralis.</title>
        <authorList>
            <person name="Fu X."/>
            <person name="Meyer-Rochow V.B."/>
            <person name="Ballantyne L."/>
            <person name="Zhu X."/>
        </authorList>
    </citation>
    <scope>NUCLEOTIDE SEQUENCE [LARGE SCALE GENOMIC DNA]</scope>
    <source>
        <strain evidence="1">XCY_ONT2</strain>
    </source>
</reference>
<evidence type="ECO:0000313" key="2">
    <source>
        <dbReference type="Proteomes" id="UP001329430"/>
    </source>
</evidence>
<comment type="caution">
    <text evidence="1">The sequence shown here is derived from an EMBL/GenBank/DDBJ whole genome shotgun (WGS) entry which is preliminary data.</text>
</comment>
<dbReference type="AlphaFoldDB" id="A0AAN7ZQK6"/>
<dbReference type="PANTHER" id="PTHR11008:SF41">
    <property type="entry name" value="RE70318P"/>
    <property type="match status" value="1"/>
</dbReference>
<accession>A0AAN7ZQK6</accession>
<proteinExistence type="predicted"/>
<dbReference type="InterPro" id="IPR010562">
    <property type="entry name" value="Haemolymph_juvenile_hormone-bd"/>
</dbReference>
<keyword evidence="2" id="KW-1185">Reference proteome</keyword>
<sequence length="179" mass="20519">MHTFDIWDVQFSPAELKLSGKLIFGDLKMFSNYIMQGHIINYPITGDGFFKGMVGPSNISFEMKGEQVKGKYGDKVTTLKYVKLEFKISRMLMQFEGLVIEKGPWGRTNEVFTRMQEDAATAMGPVLERIFETYVERYIRWLLQEIPFSNIFPCCSSESIVKVIDYCEPSSSSNTIVFA</sequence>
<dbReference type="InterPro" id="IPR038606">
    <property type="entry name" value="To_sf"/>
</dbReference>
<dbReference type="Gene3D" id="3.15.10.30">
    <property type="entry name" value="Haemolymph juvenile hormone binding protein"/>
    <property type="match status" value="1"/>
</dbReference>
<dbReference type="Proteomes" id="UP001329430">
    <property type="component" value="Chromosome 3"/>
</dbReference>
<protein>
    <submittedName>
        <fullName evidence="1">Uncharacterized protein</fullName>
    </submittedName>
</protein>